<comment type="caution">
    <text evidence="1">The sequence shown here is derived from an EMBL/GenBank/DDBJ whole genome shotgun (WGS) entry which is preliminary data.</text>
</comment>
<protein>
    <submittedName>
        <fullName evidence="1">DUF3987 domain-containing protein</fullName>
    </submittedName>
</protein>
<dbReference type="EMBL" id="SWBM01000002">
    <property type="protein sequence ID" value="TKC16705.1"/>
    <property type="molecule type" value="Genomic_DNA"/>
</dbReference>
<dbReference type="OrthoDB" id="9763644at2"/>
<evidence type="ECO:0000313" key="1">
    <source>
        <dbReference type="EMBL" id="TKC16705.1"/>
    </source>
</evidence>
<dbReference type="Pfam" id="PF13148">
    <property type="entry name" value="DUF3987"/>
    <property type="match status" value="1"/>
</dbReference>
<dbReference type="AlphaFoldDB" id="A0A4U1D2T6"/>
<accession>A0A4U1D2T6</accession>
<dbReference type="InterPro" id="IPR025048">
    <property type="entry name" value="DUF3987"/>
</dbReference>
<dbReference type="RefSeq" id="WP_136831116.1">
    <property type="nucleotide sequence ID" value="NZ_SWBM01000002.1"/>
</dbReference>
<keyword evidence="2" id="KW-1185">Reference proteome</keyword>
<dbReference type="Proteomes" id="UP000307756">
    <property type="component" value="Unassembled WGS sequence"/>
</dbReference>
<reference evidence="1 2" key="1">
    <citation type="journal article" date="2011" name="J. Microbiol.">
        <title>Bacillus kyonggiensis sp. nov., isolated from soil of a lettuce field.</title>
        <authorList>
            <person name="Dong K."/>
            <person name="Lee S."/>
        </authorList>
    </citation>
    <scope>NUCLEOTIDE SEQUENCE [LARGE SCALE GENOMIC DNA]</scope>
    <source>
        <strain evidence="1 2">NB22</strain>
    </source>
</reference>
<evidence type="ECO:0000313" key="2">
    <source>
        <dbReference type="Proteomes" id="UP000307756"/>
    </source>
</evidence>
<gene>
    <name evidence="1" type="ORF">FA727_11555</name>
</gene>
<organism evidence="1 2">
    <name type="scientific">Robertmurraya kyonggiensis</name>
    <dbReference type="NCBI Taxonomy" id="1037680"/>
    <lineage>
        <taxon>Bacteria</taxon>
        <taxon>Bacillati</taxon>
        <taxon>Bacillota</taxon>
        <taxon>Bacilli</taxon>
        <taxon>Bacillales</taxon>
        <taxon>Bacillaceae</taxon>
        <taxon>Robertmurraya</taxon>
    </lineage>
</organism>
<name>A0A4U1D2T6_9BACI</name>
<proteinExistence type="predicted"/>
<sequence>MTKENVVKSQKEYLTVDEKLAMQENRKKSEGNTELFNDVVKALETDRVSKPSLSEEEEWAMPVTFDEYDTIPFPIEIFPATIQNMVKAVAIDTQTPIDLAAMVCIGVLSTALSKKFAIEPKTGWKEPLNTYTATLLPSGLRKSAVYNAMTKVLYKYAQELYEEMEPKIEKRKLKRQALEKRIDKLQTDYAKTNNPELLQEIEGISDELQKHPELSAPKLTVDNETSENLVIELKKNNEKISIMSPEGDLFIKFNDPAEKGKHDVYLKGYSGDHLQVGRVSRPGEILTEPLLTICIVAQPTVVQNFPSYVHERGIPARFLFSMPNDNQGFREPFPPSTAVEISRAYKELIRKLLMFTPNETICLRLSEDSINILKDLIMDVEKEFRDNGIFEGHLRFWGSKLVGQILRVAGLLHVAHSADSSNLEEITSEVSLDICKKAFLLKDYFITHAQKVFGVMKRNDTFNDAIYLRDKILNEKKLVVDKQTIHQKTKKRIQGKDRFSRAYDLLEYHSYIKQVKGGKYGNKGMILVNPALLKNGSN</sequence>